<dbReference type="Proteomes" id="UP000473574">
    <property type="component" value="Unassembled WGS sequence"/>
</dbReference>
<organism evidence="2 3">
    <name type="scientific">Adonisia turfae CCMR0082</name>
    <dbReference type="NCBI Taxonomy" id="2304604"/>
    <lineage>
        <taxon>Bacteria</taxon>
        <taxon>Bacillati</taxon>
        <taxon>Cyanobacteriota</taxon>
        <taxon>Adonisia</taxon>
        <taxon>Adonisia turfae</taxon>
    </lineage>
</organism>
<feature type="transmembrane region" description="Helical" evidence="1">
    <location>
        <begin position="62"/>
        <end position="85"/>
    </location>
</feature>
<sequence length="109" mass="12247">MTLAVVEGLLIRWHYPHQQKNRKPSPTVNEALDYPGMAHYFPEGPTSFEVLFLELIRFPSGVWWICAMVAKGGLVLLAVVIAQLFRVVLPLNEGAEFYPKPDPTPSVQT</sequence>
<accession>A0A6M0S3V8</accession>
<evidence type="ECO:0000256" key="1">
    <source>
        <dbReference type="SAM" id="Phobius"/>
    </source>
</evidence>
<reference evidence="2 3" key="1">
    <citation type="journal article" date="2020" name="Microb. Ecol.">
        <title>Ecogenomics of the Marine Benthic Filamentous Cyanobacterium Adonisia.</title>
        <authorList>
            <person name="Walter J.M."/>
            <person name="Coutinho F.H."/>
            <person name="Leomil L."/>
            <person name="Hargreaves P.I."/>
            <person name="Campeao M.E."/>
            <person name="Vieira V.V."/>
            <person name="Silva B.S."/>
            <person name="Fistarol G.O."/>
            <person name="Salomon P.S."/>
            <person name="Sawabe T."/>
            <person name="Mino S."/>
            <person name="Hosokawa M."/>
            <person name="Miyashita H."/>
            <person name="Maruyama F."/>
            <person name="van Verk M.C."/>
            <person name="Dutilh B.E."/>
            <person name="Thompson C.C."/>
            <person name="Thompson F.L."/>
        </authorList>
    </citation>
    <scope>NUCLEOTIDE SEQUENCE [LARGE SCALE GENOMIC DNA]</scope>
    <source>
        <strain evidence="2 3">CCMR0082</strain>
    </source>
</reference>
<protein>
    <submittedName>
        <fullName evidence="2">Uncharacterized protein</fullName>
    </submittedName>
</protein>
<evidence type="ECO:0000313" key="3">
    <source>
        <dbReference type="Proteomes" id="UP000473574"/>
    </source>
</evidence>
<keyword evidence="1" id="KW-1133">Transmembrane helix</keyword>
<evidence type="ECO:0000313" key="2">
    <source>
        <dbReference type="EMBL" id="NEZ63000.1"/>
    </source>
</evidence>
<name>A0A6M0S3V8_9CYAN</name>
<proteinExistence type="predicted"/>
<dbReference type="EMBL" id="QZCE01000002">
    <property type="protein sequence ID" value="NEZ63000.1"/>
    <property type="molecule type" value="Genomic_DNA"/>
</dbReference>
<dbReference type="RefSeq" id="WP_163662059.1">
    <property type="nucleotide sequence ID" value="NZ_QZCE01000002.1"/>
</dbReference>
<comment type="caution">
    <text evidence="2">The sequence shown here is derived from an EMBL/GenBank/DDBJ whole genome shotgun (WGS) entry which is preliminary data.</text>
</comment>
<gene>
    <name evidence="2" type="ORF">D0962_09425</name>
</gene>
<dbReference type="AlphaFoldDB" id="A0A6M0S3V8"/>
<keyword evidence="1" id="KW-0812">Transmembrane</keyword>
<keyword evidence="1" id="KW-0472">Membrane</keyword>